<dbReference type="PROSITE" id="PS50110">
    <property type="entry name" value="RESPONSE_REGULATORY"/>
    <property type="match status" value="1"/>
</dbReference>
<dbReference type="EMBL" id="FZOY01000004">
    <property type="protein sequence ID" value="SNS88829.1"/>
    <property type="molecule type" value="Genomic_DNA"/>
</dbReference>
<dbReference type="RefSeq" id="WP_089233313.1">
    <property type="nucleotide sequence ID" value="NZ_FZOY01000004.1"/>
</dbReference>
<dbReference type="SMART" id="SM00448">
    <property type="entry name" value="REC"/>
    <property type="match status" value="1"/>
</dbReference>
<name>A0A239I5M8_9RHOB</name>
<proteinExistence type="predicted"/>
<evidence type="ECO:0000259" key="2">
    <source>
        <dbReference type="PROSITE" id="PS50110"/>
    </source>
</evidence>
<feature type="domain" description="Response regulatory" evidence="2">
    <location>
        <begin position="2"/>
        <end position="117"/>
    </location>
</feature>
<evidence type="ECO:0000256" key="1">
    <source>
        <dbReference type="PROSITE-ProRule" id="PRU00169"/>
    </source>
</evidence>
<gene>
    <name evidence="3" type="ORF">SAMN05421757_104222</name>
</gene>
<reference evidence="3 4" key="1">
    <citation type="submission" date="2017-06" db="EMBL/GenBank/DDBJ databases">
        <authorList>
            <person name="Kim H.J."/>
            <person name="Triplett B.A."/>
        </authorList>
    </citation>
    <scope>NUCLEOTIDE SEQUENCE [LARGE SCALE GENOMIC DNA]</scope>
    <source>
        <strain evidence="3 4">DSM 29339</strain>
    </source>
</reference>
<dbReference type="SUPFAM" id="SSF52172">
    <property type="entry name" value="CheY-like"/>
    <property type="match status" value="1"/>
</dbReference>
<organism evidence="3 4">
    <name type="scientific">Tropicimonas sediminicola</name>
    <dbReference type="NCBI Taxonomy" id="1031541"/>
    <lineage>
        <taxon>Bacteria</taxon>
        <taxon>Pseudomonadati</taxon>
        <taxon>Pseudomonadota</taxon>
        <taxon>Alphaproteobacteria</taxon>
        <taxon>Rhodobacterales</taxon>
        <taxon>Roseobacteraceae</taxon>
        <taxon>Tropicimonas</taxon>
    </lineage>
</organism>
<dbReference type="AlphaFoldDB" id="A0A239I5M8"/>
<evidence type="ECO:0000313" key="4">
    <source>
        <dbReference type="Proteomes" id="UP000198426"/>
    </source>
</evidence>
<protein>
    <submittedName>
        <fullName evidence="3">Response regulator receiver domain-containing protein</fullName>
    </submittedName>
</protein>
<dbReference type="CDD" id="cd00156">
    <property type="entry name" value="REC"/>
    <property type="match status" value="1"/>
</dbReference>
<feature type="modified residue" description="4-aspartylphosphate" evidence="1">
    <location>
        <position position="51"/>
    </location>
</feature>
<dbReference type="InterPro" id="IPR001789">
    <property type="entry name" value="Sig_transdc_resp-reg_receiver"/>
</dbReference>
<dbReference type="Gene3D" id="3.40.50.2300">
    <property type="match status" value="1"/>
</dbReference>
<dbReference type="GO" id="GO:0000160">
    <property type="term" value="P:phosphorelay signal transduction system"/>
    <property type="evidence" value="ECO:0007669"/>
    <property type="project" value="InterPro"/>
</dbReference>
<dbReference type="OrthoDB" id="7874292at2"/>
<sequence>MRILIVESNRDLGWLWKRHLERQGHSVRLVRGQEDAIDVLRLDAVDVIVLDLVLEEGSALAVADFASYRHPDTKVVFVTNTTFFSDGSIFKLAPNACAFLQSQTPPEDLTMMVEHYGTSAH</sequence>
<dbReference type="Proteomes" id="UP000198426">
    <property type="component" value="Unassembled WGS sequence"/>
</dbReference>
<dbReference type="InterPro" id="IPR011006">
    <property type="entry name" value="CheY-like_superfamily"/>
</dbReference>
<evidence type="ECO:0000313" key="3">
    <source>
        <dbReference type="EMBL" id="SNS88829.1"/>
    </source>
</evidence>
<keyword evidence="1" id="KW-0597">Phosphoprotein</keyword>
<accession>A0A239I5M8</accession>
<dbReference type="Pfam" id="PF00072">
    <property type="entry name" value="Response_reg"/>
    <property type="match status" value="1"/>
</dbReference>
<keyword evidence="4" id="KW-1185">Reference proteome</keyword>